<evidence type="ECO:0000256" key="1">
    <source>
        <dbReference type="ARBA" id="ARBA00022741"/>
    </source>
</evidence>
<dbReference type="OrthoDB" id="3156807at2759"/>
<feature type="compositionally biased region" description="Acidic residues" evidence="5">
    <location>
        <begin position="1078"/>
        <end position="1099"/>
    </location>
</feature>
<feature type="compositionally biased region" description="Acidic residues" evidence="5">
    <location>
        <begin position="1238"/>
        <end position="1253"/>
    </location>
</feature>
<dbReference type="SUPFAM" id="SSF48403">
    <property type="entry name" value="Ankyrin repeat"/>
    <property type="match status" value="2"/>
</dbReference>
<keyword evidence="2" id="KW-0378">Hydrolase</keyword>
<dbReference type="InterPro" id="IPR039904">
    <property type="entry name" value="TRANK1"/>
</dbReference>
<evidence type="ECO:0000313" key="8">
    <source>
        <dbReference type="Proteomes" id="UP000550660"/>
    </source>
</evidence>
<keyword evidence="8" id="KW-1185">Reference proteome</keyword>
<evidence type="ECO:0000256" key="4">
    <source>
        <dbReference type="ARBA" id="ARBA00022840"/>
    </source>
</evidence>
<organism evidence="7 8">
    <name type="scientific">Trogon melanurus</name>
    <name type="common">Black-tailed trogon</name>
    <dbReference type="NCBI Taxonomy" id="56311"/>
    <lineage>
        <taxon>Eukaryota</taxon>
        <taxon>Metazoa</taxon>
        <taxon>Chordata</taxon>
        <taxon>Craniata</taxon>
        <taxon>Vertebrata</taxon>
        <taxon>Euteleostomi</taxon>
        <taxon>Archelosauria</taxon>
        <taxon>Archosauria</taxon>
        <taxon>Dinosauria</taxon>
        <taxon>Saurischia</taxon>
        <taxon>Theropoda</taxon>
        <taxon>Coelurosauria</taxon>
        <taxon>Aves</taxon>
        <taxon>Neognathae</taxon>
        <taxon>Neoaves</taxon>
        <taxon>Telluraves</taxon>
        <taxon>Coraciimorphae</taxon>
        <taxon>Trogoniformes</taxon>
        <taxon>Trogonidae</taxon>
        <taxon>Trogon</taxon>
    </lineage>
</organism>
<evidence type="ECO:0000256" key="5">
    <source>
        <dbReference type="SAM" id="MobiDB-lite"/>
    </source>
</evidence>
<reference evidence="7 8" key="1">
    <citation type="submission" date="2019-09" db="EMBL/GenBank/DDBJ databases">
        <title>Bird 10,000 Genomes (B10K) Project - Family phase.</title>
        <authorList>
            <person name="Zhang G."/>
        </authorList>
    </citation>
    <scope>NUCLEOTIDE SEQUENCE [LARGE SCALE GENOMIC DNA]</scope>
    <source>
        <strain evidence="7">B10K-DU-007-40</strain>
        <tissue evidence="7">Mixed tissue sample</tissue>
    </source>
</reference>
<dbReference type="Pfam" id="PF00580">
    <property type="entry name" value="UvrD-helicase"/>
    <property type="match status" value="1"/>
</dbReference>
<feature type="region of interest" description="Disordered" evidence="5">
    <location>
        <begin position="1238"/>
        <end position="1260"/>
    </location>
</feature>
<sequence>KIVKLKKCIFRCYKDIAVLHCNKSTALYNLGKWKEAVSSAYESIRWDPEYVKAYYRAGHSLIMLSNSYEAISMFHKGLLLLNASTDQTQVADFVAGIFISVNDERVFPPTFSPAYNYIFRARFDALIWQMVIERLAQKGKWRSCLLLLSVKKELPTNLRVSQLSLKNLFEISELHGHSEAMHEVVELVKWLISIGAKVETIGAHLLHAVIRLCIRARKNHLFRWLLTQRPHLKDRINQKDRDGYTLLHVVASSSEYSQKRSQTEDVIMLLNFGVDPTVPDAQSRYVIDILKKNKNFDAVKAVSNHIEKHASSKNCTGTTRAVRDVANKDSFLGVLERFVQFYRLENGAHNKNVLKEDAVKQFLKLLSSLKEIPEGAVCNISHACANSFVKQLLEKQMWHTVLLVLTGKASGENPSGGGLFKTCSLSDVDIGNVIQRCDRSDEQVHLIRCLIEHGAQPDGLGTNSETPLQTCLRKNYFELAYLLLTKGADPRNVSLAQGDTPLHAAVSICLNNRDDTGLNILNYLLDLFASKPSDFPYLNPNTQDENGDTVMHVVFQRGFSRQAKRITESLAKFDVNFNIKNKLGRDVRHRIKKKDPLLIAWNNAVLERKKYWQDVAGQSVKTSKPIPASAISPPKSTSSGSSLKAPSGSMARNDLKKPCSIKMKKDQLADQETESVNSPLTVRESLVQAITVLIQQLKLGDVLRQDHPPVQNPLSAQTNMEEQRSESLQPCGSVAYPKGERDDWEKKEEFGVALPNGEKEEPEKEKILDIEAYVQEFDNMTWEIECTPEALKTLGSKAVPHYLKTKTIMTIKQLGNGEWTRGLQKPLKHLKADIQLYEAKLGKGARMLWELAIDFSPRCSESAEKIMETEQTKSLPEKSGRVYTEMIRIWAIVLDHCKLNRVLENICISYNRGLSCILRKKLKGISEAHKNHNVTTQKRVPRCYIEDSEAEKSKAHTIPEYFPPASAAELEYNIIKFHSFSTNMALNIINDVHSSAEYPFRVGELEYAVINLNPKPMEPIILIGRSGTGKTTCCLYRLWKKFYLYWEKSILANGPLLERQTWQQRQCSEAEKAGLEKEECELNQDSDDSSEEQVSDEQDRDNKDEKSAAGAEVNSCDDHEDNQTCGAETLNRLEHLHQIFVTKNPVLCQEVQKNFIELSKSSKVTSHFKPLEPNVHKLQDIKDENFPLFVTSKQLLLLLDASMPDPFFPRNEDGSLKRVIVGWSPQEDLVVPNWQDEDEEGNVEAEHGDDEGAADTYSRESDPRTFVTYDVFANEMWPKMIKGKSAYNPALVWKEIKSFLKGSFEALSCFGGKLTEEEYKKLGRKRSPNFTEDRGEIYHLFCLYQQIRSQRGYFDEEDLLYNLSQRLSKLRELPWSIHEFYGDEIQDFTQAELALLMKCVNDPNAMFLTGDTAQSIMKGVAFRFSDLRSLFHYASKNSVNKKQRVRKPKRIYQLYQNYRSHSGILHLASGVVDLLQHYFPESFDRLPKDCGLFDGPKPTVLESCSVSDLAILLRGNKRKTQPIEFGAHQVVLVANETAKEKIPEELSLALVLTIYEAKGLEFDDVLLYNFFTDSEASKEWKIISSYAPDSDVQVGSKLLIEMPLDNATGMQKRTPFDVEMYKMLNGELKQLYTAITRARVNLWIFDEDSDKRAPAFKYFIKRGFVQVVKADEKKDLDDSMFAKTSTPEEWIGQGDYYAKHQFWEVAAKCYQKGGAAEKSKLALAHDAVLKVHTKKSSPREKQMEYMTLAKTYLECGEPKLSLKCLFQSKEFWLCAELCKKLGKVKDAAVYYQKSQRYKEASECYEQIEEFDLAVKMYCREELYEEAAKAVERYEEMLNTKGQTASKLSCTANQLYLEAAAKYLSLNRTEEMMRVLLKVDIEDQLEFLKSRGCLHQTADLLKREGREEEAAKLMKQHGFALEAANLTAIKEFRASCLLAAARAGLSRSLELDAADMEVILREALELCKQTEQKSGIAEAVFLQGALQRDFAKLSSAYCLFLSLNHSAGAVEALFALSHCSTPSQKILFMATDGLMALLSLVRGLKKAATNAEKDMVKSCFAYFGIVPTGDSCQVSQNEAEPILKFLPDKRNLKERKTKGDLSVSTEEVKSALKQHLLSRLCSITSKLLNKHYPDICMKFIVGLSCEDETCQDYHKPLSRHEAKTIFECKMHLVAINGLLMEAAHTCPKELLSQWMTFDLLTADKYASCKALLEMFFPSHFHLRILSENPKACKEILEFSSVISKPCRAMLKEYIAFKFRNETTAARRESTDLWLSAMQAFILSSGYPEEFEKLLFREEDDYNKELTIALLKAKNCPKSKGQRGKVKGIEGRHGMLLPDKNAENTGRTHLCFIRLLENSLEQFYVHENPENCKRVFFRFMNVLVKKCTRYLIPSIGNTVMLLEFQYILCCAVLMRLSKNITVCFPKSYIALIHYWEFLFRSKDHRRDTFSIIQDYRPKDVYVAMQNFRFHLCYLTEVLCGVYGRFSVLLDAFEDPDCITSGEAERTVVLGLAMLLNCDQVQNSKSRSLLCQRFPEIRAMLQSVRKQSPSKVPERLLRVVERVSGATHLREIAAALQELLLERDAEYLVDCRWRWDSAYTQGHPPIRGILYENINLDRFVTSLDKVEYAEELEKELERVHCLEDQKDPLEVIALSKQQKQEQKASAQRQLHRIFHFVSLCVKWKRKACSKAEPVAMAREEEFLSEIFKKADIDQTQCDLCGVRFIQSSENYFSRAENMEPDPSEAVTPADISEEEKLLVEGNVVSVASKAYVEHRNTDEHRNNNTAYQYYADFFRRKIDPIIYDGLEVVEAITEKTYTRDHLAYKEGSNLRQRKIKENIKKISDAVEEIYERKAWAKAEEIITKHTTKLVATVDEARKWLKKIDSHRIKEEGLEHDQDLENQVEDESMVFEELFYKKPSRRKGRCGRL</sequence>
<dbReference type="Proteomes" id="UP000550660">
    <property type="component" value="Unassembled WGS sequence"/>
</dbReference>
<dbReference type="SMART" id="SM00248">
    <property type="entry name" value="ANK"/>
    <property type="match status" value="4"/>
</dbReference>
<evidence type="ECO:0000259" key="6">
    <source>
        <dbReference type="Pfam" id="PF00580"/>
    </source>
</evidence>
<dbReference type="PANTHER" id="PTHR21529:SF4">
    <property type="entry name" value="TPR AND ANKYRIN REPEAT-CONTAINING PROTEIN 1"/>
    <property type="match status" value="1"/>
</dbReference>
<dbReference type="PANTHER" id="PTHR21529">
    <property type="entry name" value="MAMMARY TURMOR VIRUS RECEPTOR HOMOLOG 1, 2 MTVR1, 2"/>
    <property type="match status" value="1"/>
</dbReference>
<evidence type="ECO:0000313" key="7">
    <source>
        <dbReference type="EMBL" id="NXJ85821.1"/>
    </source>
</evidence>
<dbReference type="SMART" id="SM00028">
    <property type="entry name" value="TPR"/>
    <property type="match status" value="3"/>
</dbReference>
<dbReference type="GO" id="GO:0005524">
    <property type="term" value="F:ATP binding"/>
    <property type="evidence" value="ECO:0007669"/>
    <property type="project" value="UniProtKB-KW"/>
</dbReference>
<dbReference type="Gene3D" id="1.25.40.20">
    <property type="entry name" value="Ankyrin repeat-containing domain"/>
    <property type="match status" value="2"/>
</dbReference>
<dbReference type="GO" id="GO:0004386">
    <property type="term" value="F:helicase activity"/>
    <property type="evidence" value="ECO:0007669"/>
    <property type="project" value="UniProtKB-KW"/>
</dbReference>
<feature type="domain" description="UvrD-like helicase ATP-binding" evidence="6">
    <location>
        <begin position="1323"/>
        <end position="1417"/>
    </location>
</feature>
<dbReference type="InterPro" id="IPR011990">
    <property type="entry name" value="TPR-like_helical_dom_sf"/>
</dbReference>
<dbReference type="InterPro" id="IPR036770">
    <property type="entry name" value="Ankyrin_rpt-contain_sf"/>
</dbReference>
<dbReference type="EMBL" id="VXAG01002429">
    <property type="protein sequence ID" value="NXJ85821.1"/>
    <property type="molecule type" value="Genomic_DNA"/>
</dbReference>
<dbReference type="InterPro" id="IPR027417">
    <property type="entry name" value="P-loop_NTPase"/>
</dbReference>
<feature type="non-terminal residue" evidence="7">
    <location>
        <position position="1"/>
    </location>
</feature>
<name>A0A7L0ETD6_TROML</name>
<keyword evidence="1" id="KW-0547">Nucleotide-binding</keyword>
<dbReference type="GO" id="GO:0016787">
    <property type="term" value="F:hydrolase activity"/>
    <property type="evidence" value="ECO:0007669"/>
    <property type="project" value="UniProtKB-KW"/>
</dbReference>
<protein>
    <submittedName>
        <fullName evidence="7">TRNK1 protein</fullName>
    </submittedName>
</protein>
<keyword evidence="3" id="KW-0347">Helicase</keyword>
<evidence type="ECO:0000256" key="2">
    <source>
        <dbReference type="ARBA" id="ARBA00022801"/>
    </source>
</evidence>
<gene>
    <name evidence="7" type="primary">Trank1</name>
    <name evidence="7" type="ORF">TROMEL_R08670</name>
</gene>
<keyword evidence="4" id="KW-0067">ATP-binding</keyword>
<dbReference type="SUPFAM" id="SSF48452">
    <property type="entry name" value="TPR-like"/>
    <property type="match status" value="2"/>
</dbReference>
<feature type="region of interest" description="Disordered" evidence="5">
    <location>
        <begin position="622"/>
        <end position="658"/>
    </location>
</feature>
<dbReference type="InterPro" id="IPR002110">
    <property type="entry name" value="Ankyrin_rpt"/>
</dbReference>
<evidence type="ECO:0000256" key="3">
    <source>
        <dbReference type="ARBA" id="ARBA00022806"/>
    </source>
</evidence>
<comment type="caution">
    <text evidence="7">The sequence shown here is derived from an EMBL/GenBank/DDBJ whole genome shotgun (WGS) entry which is preliminary data.</text>
</comment>
<feature type="region of interest" description="Disordered" evidence="5">
    <location>
        <begin position="1073"/>
        <end position="1121"/>
    </location>
</feature>
<accession>A0A7L0ETD6</accession>
<feature type="non-terminal residue" evidence="7">
    <location>
        <position position="2925"/>
    </location>
</feature>
<dbReference type="SUPFAM" id="SSF52540">
    <property type="entry name" value="P-loop containing nucleoside triphosphate hydrolases"/>
    <property type="match status" value="1"/>
</dbReference>
<dbReference type="Gene3D" id="3.40.50.300">
    <property type="entry name" value="P-loop containing nucleotide triphosphate hydrolases"/>
    <property type="match status" value="2"/>
</dbReference>
<feature type="compositionally biased region" description="Low complexity" evidence="5">
    <location>
        <begin position="622"/>
        <end position="649"/>
    </location>
</feature>
<proteinExistence type="predicted"/>
<dbReference type="InterPro" id="IPR019734">
    <property type="entry name" value="TPR_rpt"/>
</dbReference>
<dbReference type="Gene3D" id="1.25.40.10">
    <property type="entry name" value="Tetratricopeptide repeat domain"/>
    <property type="match status" value="1"/>
</dbReference>
<dbReference type="InterPro" id="IPR014016">
    <property type="entry name" value="UvrD-like_ATP-bd"/>
</dbReference>